<evidence type="ECO:0000256" key="1">
    <source>
        <dbReference type="ARBA" id="ARBA00022630"/>
    </source>
</evidence>
<organism evidence="3 4">
    <name type="scientific">Fusarium oxysporum f. sp. cubense</name>
    <dbReference type="NCBI Taxonomy" id="61366"/>
    <lineage>
        <taxon>Eukaryota</taxon>
        <taxon>Fungi</taxon>
        <taxon>Dikarya</taxon>
        <taxon>Ascomycota</taxon>
        <taxon>Pezizomycotina</taxon>
        <taxon>Sordariomycetes</taxon>
        <taxon>Hypocreomycetidae</taxon>
        <taxon>Hypocreales</taxon>
        <taxon>Nectriaceae</taxon>
        <taxon>Fusarium</taxon>
        <taxon>Fusarium oxysporum species complex</taxon>
    </lineage>
</organism>
<dbReference type="CDD" id="cd02933">
    <property type="entry name" value="OYE_like_FMN"/>
    <property type="match status" value="1"/>
</dbReference>
<evidence type="ECO:0000313" key="3">
    <source>
        <dbReference type="EMBL" id="TXC00627.1"/>
    </source>
</evidence>
<dbReference type="SUPFAM" id="SSF51735">
    <property type="entry name" value="NAD(P)-binding Rossmann-fold domains"/>
    <property type="match status" value="1"/>
</dbReference>
<dbReference type="InterPro" id="IPR036291">
    <property type="entry name" value="NAD(P)-bd_dom_sf"/>
</dbReference>
<proteinExistence type="predicted"/>
<comment type="caution">
    <text evidence="3">The sequence shown here is derived from an EMBL/GenBank/DDBJ whole genome shotgun (WGS) entry which is preliminary data.</text>
</comment>
<dbReference type="Proteomes" id="UP000321331">
    <property type="component" value="Unassembled WGS sequence"/>
</dbReference>
<dbReference type="AlphaFoldDB" id="A0A5C6SPX8"/>
<evidence type="ECO:0000259" key="2">
    <source>
        <dbReference type="Pfam" id="PF00724"/>
    </source>
</evidence>
<name>A0A5C6SPX8_FUSOC</name>
<evidence type="ECO:0000313" key="4">
    <source>
        <dbReference type="Proteomes" id="UP000321331"/>
    </source>
</evidence>
<dbReference type="Gene3D" id="3.20.20.70">
    <property type="entry name" value="Aldolase class I"/>
    <property type="match status" value="1"/>
</dbReference>
<dbReference type="EMBL" id="VMNF01000009">
    <property type="protein sequence ID" value="TXC00627.1"/>
    <property type="molecule type" value="Genomic_DNA"/>
</dbReference>
<dbReference type="GO" id="GO:0003959">
    <property type="term" value="F:NADPH dehydrogenase activity"/>
    <property type="evidence" value="ECO:0007669"/>
    <property type="project" value="TreeGrafter"/>
</dbReference>
<dbReference type="Pfam" id="PF00724">
    <property type="entry name" value="Oxidored_FMN"/>
    <property type="match status" value="1"/>
</dbReference>
<dbReference type="InterPro" id="IPR045247">
    <property type="entry name" value="Oye-like"/>
</dbReference>
<keyword evidence="1" id="KW-0285">Flavoprotein</keyword>
<feature type="domain" description="NADH:flavin oxidoreductase/NADH oxidase N-terminal" evidence="2">
    <location>
        <begin position="331"/>
        <end position="657"/>
    </location>
</feature>
<dbReference type="PANTHER" id="PTHR22893:SF91">
    <property type="entry name" value="NADPH DEHYDROGENASE 2-RELATED"/>
    <property type="match status" value="1"/>
</dbReference>
<dbReference type="Gene3D" id="3.40.50.720">
    <property type="entry name" value="NAD(P)-binding Rossmann-like Domain"/>
    <property type="match status" value="2"/>
</dbReference>
<dbReference type="GO" id="GO:0010181">
    <property type="term" value="F:FMN binding"/>
    <property type="evidence" value="ECO:0007669"/>
    <property type="project" value="InterPro"/>
</dbReference>
<dbReference type="InterPro" id="IPR001155">
    <property type="entry name" value="OxRdtase_FMN_N"/>
</dbReference>
<reference evidence="3 4" key="1">
    <citation type="submission" date="2019-07" db="EMBL/GenBank/DDBJ databases">
        <title>The First High-Quality Draft Genome Sequence of the Causal Agent of the Current Panama Disease Epidemic.</title>
        <authorList>
            <person name="Warmington R.J."/>
            <person name="Kay W."/>
            <person name="Jeffries A."/>
            <person name="Bebber D."/>
            <person name="Moore K."/>
            <person name="Studholme D.J."/>
        </authorList>
    </citation>
    <scope>NUCLEOTIDE SEQUENCE [LARGE SCALE GENOMIC DNA]</scope>
    <source>
        <strain evidence="3 4">TR4</strain>
    </source>
</reference>
<dbReference type="InterPro" id="IPR013785">
    <property type="entry name" value="Aldolase_TIM"/>
</dbReference>
<accession>A0A5C6SPX8</accession>
<dbReference type="SUPFAM" id="SSF51395">
    <property type="entry name" value="FMN-linked oxidoreductases"/>
    <property type="match status" value="1"/>
</dbReference>
<dbReference type="PANTHER" id="PTHR22893">
    <property type="entry name" value="NADH OXIDOREDUCTASE-RELATED"/>
    <property type="match status" value="1"/>
</dbReference>
<protein>
    <recommendedName>
        <fullName evidence="2">NADH:flavin oxidoreductase/NADH oxidase N-terminal domain-containing protein</fullName>
    </recommendedName>
</protein>
<sequence length="689" mass="76731">MATSKLFIYIGGDFLYEAHHTRPTWEISALARSEVAVSSLQKYPRIRIVRGDLDSADLLRDEAQRADIVLHFANCDHEASANALLKGMAEHTADRPGWYIHTSGTGILSFEDGRHQTCGVRRDKVFNDWIGVLELINLPCDATAIVCQCCIYGDGRGPGNRSSTQAYTMVTHILERGRGFVVGEGRNIWHYVHIRDLSKLFVLLTDAAAAGGEGASWDSEGYYFAENGNATWGDISEAITEVAFRNGYITTKDLDVLDWDATAALDPKGPYRRGSNSRGYALRATKLLGWQPEQPGLLDNIEDIVTLQQAWLSVDPKQVKDVKQAPVLHLIRAQIVLAPLARYRNDEGHVARPFMKRYYADRASVPGTLIISEATNIAAGQEGQRYTPSFVSDAQVAAWEEIIDAVHTKGSFFFQQLWDLGRAADPFYMRERGSKYRSSSAVPIEGVNVTPEAMTEEDIQQVIQNYVDTAERVMAARRDGVEIHAAHGYLLDQFLSDQVNHRTDKWGGSIENRSPLALEVANAVVDAVGAENVAIRLSPYASFQGAQKSDAKSQYLYLVQELKKLGSLAYLSLVEAKGDPAIFFANASAEDEKTLHFIFEAWNNQSPVIVAGGYTPESAVSAVDDHYRKWDVLVAFGRHFLANPDLVFRVQKGLELNKYNRVTFYINMSEEGYNDYPFHEEFSEYATAA</sequence>
<gene>
    <name evidence="3" type="ORF">FocTR4_00009399</name>
</gene>